<gene>
    <name evidence="2" type="ORF">BD833_110126</name>
</gene>
<dbReference type="EMBL" id="VNHW01000010">
    <property type="protein sequence ID" value="TYP86236.1"/>
    <property type="molecule type" value="Genomic_DNA"/>
</dbReference>
<protein>
    <submittedName>
        <fullName evidence="2">Lysophospholipase L1-like esterase</fullName>
    </submittedName>
</protein>
<proteinExistence type="predicted"/>
<evidence type="ECO:0000259" key="1">
    <source>
        <dbReference type="Pfam" id="PF13472"/>
    </source>
</evidence>
<reference evidence="2 3" key="1">
    <citation type="submission" date="2019-07" db="EMBL/GenBank/DDBJ databases">
        <title>Genomic Encyclopedia of Archaeal and Bacterial Type Strains, Phase II (KMG-II): from individual species to whole genera.</title>
        <authorList>
            <person name="Goeker M."/>
        </authorList>
    </citation>
    <scope>NUCLEOTIDE SEQUENCE [LARGE SCALE GENOMIC DNA]</scope>
    <source>
        <strain evidence="2 3">DSM 46842</strain>
    </source>
</reference>
<evidence type="ECO:0000313" key="2">
    <source>
        <dbReference type="EMBL" id="TYP86236.1"/>
    </source>
</evidence>
<accession>A0A5S5CTR7</accession>
<dbReference type="SUPFAM" id="SSF52266">
    <property type="entry name" value="SGNH hydrolase"/>
    <property type="match status" value="1"/>
</dbReference>
<feature type="domain" description="SGNH hydrolase-type esterase" evidence="1">
    <location>
        <begin position="1"/>
        <end position="220"/>
    </location>
</feature>
<organism evidence="2 3">
    <name type="scientific">Blastococcus xanthinilyticus</name>
    <dbReference type="NCBI Taxonomy" id="1564164"/>
    <lineage>
        <taxon>Bacteria</taxon>
        <taxon>Bacillati</taxon>
        <taxon>Actinomycetota</taxon>
        <taxon>Actinomycetes</taxon>
        <taxon>Geodermatophilales</taxon>
        <taxon>Geodermatophilaceae</taxon>
        <taxon>Blastococcus</taxon>
    </lineage>
</organism>
<keyword evidence="3" id="KW-1185">Reference proteome</keyword>
<name>A0A5S5CTR7_9ACTN</name>
<dbReference type="AlphaFoldDB" id="A0A5S5CTR7"/>
<dbReference type="Proteomes" id="UP000322499">
    <property type="component" value="Unassembled WGS sequence"/>
</dbReference>
<dbReference type="Pfam" id="PF13472">
    <property type="entry name" value="Lipase_GDSL_2"/>
    <property type="match status" value="1"/>
</dbReference>
<sequence>MGDSLPFGSYDGAGDAYEDADNFVGYPQLVGAQLGLAVSNAACPGETTVSFRDGGCGYRDSYPLHLSYGSAGQSQLDFALEKLAELDDVELVTVQLGANDAFGCQRSTRSRCTAATDVEAFARSVQTNLDSILSALREKAGYEGQLVVVTYYVPTADDAIEQALRALAEVIDTVARAHDAAVADGYEAFREKAEATGGDPVEAGLVYPNDVHPTDAGQELIADAVLAVVN</sequence>
<dbReference type="InterPro" id="IPR013830">
    <property type="entry name" value="SGNH_hydro"/>
</dbReference>
<dbReference type="Gene3D" id="3.40.50.1110">
    <property type="entry name" value="SGNH hydrolase"/>
    <property type="match status" value="1"/>
</dbReference>
<dbReference type="InterPro" id="IPR036514">
    <property type="entry name" value="SGNH_hydro_sf"/>
</dbReference>
<evidence type="ECO:0000313" key="3">
    <source>
        <dbReference type="Proteomes" id="UP000322499"/>
    </source>
</evidence>
<dbReference type="CDD" id="cd00229">
    <property type="entry name" value="SGNH_hydrolase"/>
    <property type="match status" value="1"/>
</dbReference>
<comment type="caution">
    <text evidence="2">The sequence shown here is derived from an EMBL/GenBank/DDBJ whole genome shotgun (WGS) entry which is preliminary data.</text>
</comment>